<protein>
    <submittedName>
        <fullName evidence="1">Uncharacterized protein</fullName>
    </submittedName>
</protein>
<name>A0A7C3WIA7_9BACT</name>
<comment type="caution">
    <text evidence="1">The sequence shown here is derived from an EMBL/GenBank/DDBJ whole genome shotgun (WGS) entry which is preliminary data.</text>
</comment>
<proteinExistence type="predicted"/>
<gene>
    <name evidence="1" type="ORF">ENV62_08860</name>
</gene>
<dbReference type="EMBL" id="DTHB01000053">
    <property type="protein sequence ID" value="HGB15329.1"/>
    <property type="molecule type" value="Genomic_DNA"/>
</dbReference>
<reference evidence="1" key="1">
    <citation type="journal article" date="2020" name="mSystems">
        <title>Genome- and Community-Level Interaction Insights into Carbon Utilization and Element Cycling Functions of Hydrothermarchaeota in Hydrothermal Sediment.</title>
        <authorList>
            <person name="Zhou Z."/>
            <person name="Liu Y."/>
            <person name="Xu W."/>
            <person name="Pan J."/>
            <person name="Luo Z.H."/>
            <person name="Li M."/>
        </authorList>
    </citation>
    <scope>NUCLEOTIDE SEQUENCE [LARGE SCALE GENOMIC DNA]</scope>
    <source>
        <strain evidence="1">SpSt-776</strain>
    </source>
</reference>
<organism evidence="1">
    <name type="scientific">Desulfobacca acetoxidans</name>
    <dbReference type="NCBI Taxonomy" id="60893"/>
    <lineage>
        <taxon>Bacteria</taxon>
        <taxon>Pseudomonadati</taxon>
        <taxon>Thermodesulfobacteriota</taxon>
        <taxon>Desulfobaccia</taxon>
        <taxon>Desulfobaccales</taxon>
        <taxon>Desulfobaccaceae</taxon>
        <taxon>Desulfobacca</taxon>
    </lineage>
</organism>
<accession>A0A7C3WIA7</accession>
<sequence length="80" mass="9371">MASIDPTGLTPRQFLDKVLEPEKESDHICWQCEHLKPVIKGSSFPPADIIGWCKKIHWPYYWCVADFNVVKKCYAFEEKK</sequence>
<evidence type="ECO:0000313" key="1">
    <source>
        <dbReference type="EMBL" id="HGB15329.1"/>
    </source>
</evidence>
<dbReference type="AlphaFoldDB" id="A0A7C3WIA7"/>